<proteinExistence type="predicted"/>
<dbReference type="PATRIC" id="fig|1293597.4.peg.1617"/>
<dbReference type="EMBL" id="AZDU01000056">
    <property type="protein sequence ID" value="KRL00192.1"/>
    <property type="molecule type" value="Genomic_DNA"/>
</dbReference>
<dbReference type="RefSeq" id="WP_008463255.1">
    <property type="nucleotide sequence ID" value="NZ_AZDU01000056.1"/>
</dbReference>
<accession>K0NUW3</accession>
<comment type="caution">
    <text evidence="1">The sequence shown here is derived from an EMBL/GenBank/DDBJ whole genome shotgun (WGS) entry which is preliminary data.</text>
</comment>
<protein>
    <submittedName>
        <fullName evidence="1">Uncharacterized protein</fullName>
    </submittedName>
</protein>
<dbReference type="Proteomes" id="UP000051074">
    <property type="component" value="Unassembled WGS sequence"/>
</dbReference>
<evidence type="ECO:0000313" key="1">
    <source>
        <dbReference type="EMBL" id="KRL00192.1"/>
    </source>
</evidence>
<dbReference type="AlphaFoldDB" id="K0NUW3"/>
<reference evidence="1 2" key="1">
    <citation type="journal article" date="2015" name="Genome Announc.">
        <title>Expanding the biotechnology potential of lactobacilli through comparative genomics of 213 strains and associated genera.</title>
        <authorList>
            <person name="Sun Z."/>
            <person name="Harris H.M."/>
            <person name="McCann A."/>
            <person name="Guo C."/>
            <person name="Argimon S."/>
            <person name="Zhang W."/>
            <person name="Yang X."/>
            <person name="Jeffery I.B."/>
            <person name="Cooney J.C."/>
            <person name="Kagawa T.F."/>
            <person name="Liu W."/>
            <person name="Song Y."/>
            <person name="Salvetti E."/>
            <person name="Wrobel A."/>
            <person name="Rasinkangas P."/>
            <person name="Parkhill J."/>
            <person name="Rea M.C."/>
            <person name="O'Sullivan O."/>
            <person name="Ritari J."/>
            <person name="Douillard F.P."/>
            <person name="Paul Ross R."/>
            <person name="Yang R."/>
            <person name="Briner A.E."/>
            <person name="Felis G.E."/>
            <person name="de Vos W.M."/>
            <person name="Barrangou R."/>
            <person name="Klaenhammer T.R."/>
            <person name="Caufield P.W."/>
            <person name="Cui Y."/>
            <person name="Zhang H."/>
            <person name="O'Toole P.W."/>
        </authorList>
    </citation>
    <scope>NUCLEOTIDE SEQUENCE [LARGE SCALE GENOMIC DNA]</scope>
    <source>
        <strain evidence="1 2">DSM 19284</strain>
    </source>
</reference>
<organism evidence="1 2">
    <name type="scientific">Lactobacillus equicursoris DSM 19284 = JCM 14600 = CIP 110162</name>
    <dbReference type="NCBI Taxonomy" id="1293597"/>
    <lineage>
        <taxon>Bacteria</taxon>
        <taxon>Bacillati</taxon>
        <taxon>Bacillota</taxon>
        <taxon>Bacilli</taxon>
        <taxon>Lactobacillales</taxon>
        <taxon>Lactobacillaceae</taxon>
        <taxon>Lactobacillus</taxon>
    </lineage>
</organism>
<gene>
    <name evidence="1" type="ORF">FC20_GL001513</name>
</gene>
<name>K0NUW3_9LACO</name>
<sequence length="166" mass="18471">MSLFAPIDRVATAANARELLIKDLPHIMARAGRPLTDLTGIDYSSSTGGSSGSPKNATEISLVNHLNDRELYERLFGCIQHAVGVMVDSEFYHFHKTIIVECYIERKPDKLVAPRLGWEVDSLAPHKVDALCEFAENYDFSKGLYGLKGLPELTVFYQETPSQLQA</sequence>
<keyword evidence="2" id="KW-1185">Reference proteome</keyword>
<evidence type="ECO:0000313" key="2">
    <source>
        <dbReference type="Proteomes" id="UP000051074"/>
    </source>
</evidence>